<protein>
    <recommendedName>
        <fullName evidence="4">Secreted protein</fullName>
    </recommendedName>
</protein>
<dbReference type="Proteomes" id="UP000317303">
    <property type="component" value="Unassembled WGS sequence"/>
</dbReference>
<dbReference type="AlphaFoldDB" id="A0A660CHN9"/>
<evidence type="ECO:0008006" key="4">
    <source>
        <dbReference type="Google" id="ProtNLM"/>
    </source>
</evidence>
<evidence type="ECO:0000313" key="2">
    <source>
        <dbReference type="EMBL" id="TWH22952.1"/>
    </source>
</evidence>
<accession>A0A660CHN9</accession>
<feature type="signal peptide" evidence="1">
    <location>
        <begin position="1"/>
        <end position="28"/>
    </location>
</feature>
<feature type="chain" id="PRO_5024794975" description="Secreted protein" evidence="1">
    <location>
        <begin position="29"/>
        <end position="117"/>
    </location>
</feature>
<dbReference type="EMBL" id="VLJV01000001">
    <property type="protein sequence ID" value="TWH22952.1"/>
    <property type="molecule type" value="Genomic_DNA"/>
</dbReference>
<name>A0A660CHN9_9PSEU</name>
<organism evidence="2 3">
    <name type="scientific">Prauserella rugosa</name>
    <dbReference type="NCBI Taxonomy" id="43354"/>
    <lineage>
        <taxon>Bacteria</taxon>
        <taxon>Bacillati</taxon>
        <taxon>Actinomycetota</taxon>
        <taxon>Actinomycetes</taxon>
        <taxon>Pseudonocardiales</taxon>
        <taxon>Pseudonocardiaceae</taxon>
        <taxon>Prauserella</taxon>
    </lineage>
</organism>
<reference evidence="2 3" key="1">
    <citation type="submission" date="2019-07" db="EMBL/GenBank/DDBJ databases">
        <title>R&amp;d 2014.</title>
        <authorList>
            <person name="Klenk H.-P."/>
        </authorList>
    </citation>
    <scope>NUCLEOTIDE SEQUENCE [LARGE SCALE GENOMIC DNA]</scope>
    <source>
        <strain evidence="2 3">DSM 43194</strain>
    </source>
</reference>
<evidence type="ECO:0000256" key="1">
    <source>
        <dbReference type="SAM" id="SignalP"/>
    </source>
</evidence>
<keyword evidence="3" id="KW-1185">Reference proteome</keyword>
<dbReference type="RefSeq" id="WP_030531176.1">
    <property type="nucleotide sequence ID" value="NZ_JOIJ01000004.1"/>
</dbReference>
<keyword evidence="1" id="KW-0732">Signal</keyword>
<evidence type="ECO:0000313" key="3">
    <source>
        <dbReference type="Proteomes" id="UP000317303"/>
    </source>
</evidence>
<sequence length="117" mass="11872">MRSSVKRFAAAAAVTAGLTATLSGTAFAADTSAGTTPAPQQLACAPGSAAAWNRTAETAPVFEFPGTGEAFMSVPPGGQVCTDYNRANGPDGVYLHFTGDGHTGPADGWIHERFVSP</sequence>
<comment type="caution">
    <text evidence="2">The sequence shown here is derived from an EMBL/GenBank/DDBJ whole genome shotgun (WGS) entry which is preliminary data.</text>
</comment>
<gene>
    <name evidence="2" type="ORF">JD82_04844</name>
</gene>
<proteinExistence type="predicted"/>